<evidence type="ECO:0000313" key="2">
    <source>
        <dbReference type="EMBL" id="KAK7498561.1"/>
    </source>
</evidence>
<reference evidence="2 3" key="1">
    <citation type="journal article" date="2023" name="Sci. Data">
        <title>Genome assembly of the Korean intertidal mud-creeper Batillaria attramentaria.</title>
        <authorList>
            <person name="Patra A.K."/>
            <person name="Ho P.T."/>
            <person name="Jun S."/>
            <person name="Lee S.J."/>
            <person name="Kim Y."/>
            <person name="Won Y.J."/>
        </authorList>
    </citation>
    <scope>NUCLEOTIDE SEQUENCE [LARGE SCALE GENOMIC DNA]</scope>
    <source>
        <strain evidence="2">Wonlab-2016</strain>
    </source>
</reference>
<organism evidence="2 3">
    <name type="scientific">Batillaria attramentaria</name>
    <dbReference type="NCBI Taxonomy" id="370345"/>
    <lineage>
        <taxon>Eukaryota</taxon>
        <taxon>Metazoa</taxon>
        <taxon>Spiralia</taxon>
        <taxon>Lophotrochozoa</taxon>
        <taxon>Mollusca</taxon>
        <taxon>Gastropoda</taxon>
        <taxon>Caenogastropoda</taxon>
        <taxon>Sorbeoconcha</taxon>
        <taxon>Cerithioidea</taxon>
        <taxon>Batillariidae</taxon>
        <taxon>Batillaria</taxon>
    </lineage>
</organism>
<evidence type="ECO:0000313" key="3">
    <source>
        <dbReference type="Proteomes" id="UP001519460"/>
    </source>
</evidence>
<dbReference type="Proteomes" id="UP001519460">
    <property type="component" value="Unassembled WGS sequence"/>
</dbReference>
<accession>A0ABD0LH37</accession>
<comment type="caution">
    <text evidence="2">The sequence shown here is derived from an EMBL/GenBank/DDBJ whole genome shotgun (WGS) entry which is preliminary data.</text>
</comment>
<feature type="compositionally biased region" description="Polar residues" evidence="1">
    <location>
        <begin position="32"/>
        <end position="48"/>
    </location>
</feature>
<dbReference type="AlphaFoldDB" id="A0ABD0LH37"/>
<feature type="region of interest" description="Disordered" evidence="1">
    <location>
        <begin position="1"/>
        <end position="48"/>
    </location>
</feature>
<protein>
    <submittedName>
        <fullName evidence="2">Uncharacterized protein</fullName>
    </submittedName>
</protein>
<evidence type="ECO:0000256" key="1">
    <source>
        <dbReference type="SAM" id="MobiDB-lite"/>
    </source>
</evidence>
<dbReference type="EMBL" id="JACVVK020000050">
    <property type="protein sequence ID" value="KAK7498561.1"/>
    <property type="molecule type" value="Genomic_DNA"/>
</dbReference>
<name>A0ABD0LH37_9CAEN</name>
<proteinExistence type="predicted"/>
<keyword evidence="3" id="KW-1185">Reference proteome</keyword>
<gene>
    <name evidence="2" type="ORF">BaRGS_00010221</name>
</gene>
<sequence length="79" mass="8400">MNGMPASQSRVDRPQAGQGRTEPPGPPCLTKPTCQTKSQPLANTGSQSKPLMLAIQHQAQLSAYTSSTKVIRLYDMGSA</sequence>